<evidence type="ECO:0000256" key="1">
    <source>
        <dbReference type="ARBA" id="ARBA00022842"/>
    </source>
</evidence>
<sequence length="215" mass="23174">MSIYSLLPGDVVHLAIGDHVPSYGLFVSGFSMLIDESSLTGKSEPVMVTSQSPFLLFGTKVQDGSCTMLVTTVGMRTQRGKLMATLSEGGDDETPLQVKLNGVATIIGKIGLCFAVFTFAVFTFAVLVKGLMSLKLQEGRFWWWSADDAMEMLEFFAIAVTIVVVAVPEGLPLAVTLSLAFAMKKMMNDKALVRHLATYETMGSATTICSDKNGH</sequence>
<feature type="transmembrane region" description="Helical" evidence="2">
    <location>
        <begin position="152"/>
        <end position="182"/>
    </location>
</feature>
<keyword evidence="2" id="KW-0812">Transmembrane</keyword>
<dbReference type="SUPFAM" id="SSF81665">
    <property type="entry name" value="Calcium ATPase, transmembrane domain M"/>
    <property type="match status" value="1"/>
</dbReference>
<dbReference type="PANTHER" id="PTHR24093">
    <property type="entry name" value="CATION TRANSPORTING ATPASE"/>
    <property type="match status" value="1"/>
</dbReference>
<dbReference type="PANTHER" id="PTHR24093:SF453">
    <property type="entry name" value="CALCIUM-TRANSPORTING ATPASE"/>
    <property type="match status" value="1"/>
</dbReference>
<dbReference type="Proteomes" id="UP001603857">
    <property type="component" value="Unassembled WGS sequence"/>
</dbReference>
<proteinExistence type="predicted"/>
<accession>A0ABD1LH72</accession>
<dbReference type="Pfam" id="PF00122">
    <property type="entry name" value="E1-E2_ATPase"/>
    <property type="match status" value="1"/>
</dbReference>
<dbReference type="Gene3D" id="2.70.150.10">
    <property type="entry name" value="Calcium-transporting ATPase, cytoplasmic transduction domain A"/>
    <property type="match status" value="1"/>
</dbReference>
<evidence type="ECO:0000313" key="5">
    <source>
        <dbReference type="Proteomes" id="UP001603857"/>
    </source>
</evidence>
<keyword evidence="1" id="KW-0460">Magnesium</keyword>
<gene>
    <name evidence="4" type="ORF">Fmac_027211</name>
</gene>
<dbReference type="InterPro" id="IPR023298">
    <property type="entry name" value="ATPase_P-typ_TM_dom_sf"/>
</dbReference>
<keyword evidence="2" id="KW-0472">Membrane</keyword>
<feature type="domain" description="P-type ATPase A" evidence="3">
    <location>
        <begin position="4"/>
        <end position="85"/>
    </location>
</feature>
<keyword evidence="2" id="KW-1133">Transmembrane helix</keyword>
<dbReference type="SUPFAM" id="SSF81653">
    <property type="entry name" value="Calcium ATPase, transduction domain A"/>
    <property type="match status" value="1"/>
</dbReference>
<comment type="caution">
    <text evidence="4">The sequence shown here is derived from an EMBL/GenBank/DDBJ whole genome shotgun (WGS) entry which is preliminary data.</text>
</comment>
<feature type="transmembrane region" description="Helical" evidence="2">
    <location>
        <begin position="110"/>
        <end position="132"/>
    </location>
</feature>
<organism evidence="4 5">
    <name type="scientific">Flemingia macrophylla</name>
    <dbReference type="NCBI Taxonomy" id="520843"/>
    <lineage>
        <taxon>Eukaryota</taxon>
        <taxon>Viridiplantae</taxon>
        <taxon>Streptophyta</taxon>
        <taxon>Embryophyta</taxon>
        <taxon>Tracheophyta</taxon>
        <taxon>Spermatophyta</taxon>
        <taxon>Magnoliopsida</taxon>
        <taxon>eudicotyledons</taxon>
        <taxon>Gunneridae</taxon>
        <taxon>Pentapetalae</taxon>
        <taxon>rosids</taxon>
        <taxon>fabids</taxon>
        <taxon>Fabales</taxon>
        <taxon>Fabaceae</taxon>
        <taxon>Papilionoideae</taxon>
        <taxon>50 kb inversion clade</taxon>
        <taxon>NPAAA clade</taxon>
        <taxon>indigoferoid/millettioid clade</taxon>
        <taxon>Phaseoleae</taxon>
        <taxon>Flemingia</taxon>
    </lineage>
</organism>
<dbReference type="InterPro" id="IPR059000">
    <property type="entry name" value="ATPase_P-type_domA"/>
</dbReference>
<dbReference type="Gene3D" id="1.20.1110.10">
    <property type="entry name" value="Calcium-transporting ATPase, transmembrane domain"/>
    <property type="match status" value="1"/>
</dbReference>
<evidence type="ECO:0000259" key="3">
    <source>
        <dbReference type="Pfam" id="PF00122"/>
    </source>
</evidence>
<dbReference type="InterPro" id="IPR008250">
    <property type="entry name" value="ATPase_P-typ_transduc_dom_A_sf"/>
</dbReference>
<name>A0ABD1LH72_9FABA</name>
<keyword evidence="5" id="KW-1185">Reference proteome</keyword>
<dbReference type="AlphaFoldDB" id="A0ABD1LH72"/>
<reference evidence="4 5" key="1">
    <citation type="submission" date="2024-08" db="EMBL/GenBank/DDBJ databases">
        <title>Insights into the chromosomal genome structure of Flemingia macrophylla.</title>
        <authorList>
            <person name="Ding Y."/>
            <person name="Zhao Y."/>
            <person name="Bi W."/>
            <person name="Wu M."/>
            <person name="Zhao G."/>
            <person name="Gong Y."/>
            <person name="Li W."/>
            <person name="Zhang P."/>
        </authorList>
    </citation>
    <scope>NUCLEOTIDE SEQUENCE [LARGE SCALE GENOMIC DNA]</scope>
    <source>
        <strain evidence="4">DYQJB</strain>
        <tissue evidence="4">Leaf</tissue>
    </source>
</reference>
<evidence type="ECO:0000313" key="4">
    <source>
        <dbReference type="EMBL" id="KAL2322832.1"/>
    </source>
</evidence>
<protein>
    <recommendedName>
        <fullName evidence="3">P-type ATPase A domain-containing protein</fullName>
    </recommendedName>
</protein>
<evidence type="ECO:0000256" key="2">
    <source>
        <dbReference type="SAM" id="Phobius"/>
    </source>
</evidence>
<dbReference type="EMBL" id="JBGMDY010000009">
    <property type="protein sequence ID" value="KAL2322832.1"/>
    <property type="molecule type" value="Genomic_DNA"/>
</dbReference>